<keyword evidence="2" id="KW-0479">Metal-binding</keyword>
<accession>A0A917A2H2</accession>
<dbReference type="GO" id="GO:0033389">
    <property type="term" value="P:putrescine biosynthetic process from arginine, via agmatine"/>
    <property type="evidence" value="ECO:0007669"/>
    <property type="project" value="TreeGrafter"/>
</dbReference>
<dbReference type="AlphaFoldDB" id="A0A917A2H2"/>
<dbReference type="Gene3D" id="3.40.800.10">
    <property type="entry name" value="Ureohydrolase domain"/>
    <property type="match status" value="1"/>
</dbReference>
<proteinExistence type="inferred from homology"/>
<dbReference type="InterPro" id="IPR023696">
    <property type="entry name" value="Ureohydrolase_dom_sf"/>
</dbReference>
<dbReference type="PROSITE" id="PS51409">
    <property type="entry name" value="ARGINASE_2"/>
    <property type="match status" value="1"/>
</dbReference>
<dbReference type="OrthoDB" id="9788689at2"/>
<organism evidence="5 6">
    <name type="scientific">Streptococcus himalayensis</name>
    <dbReference type="NCBI Taxonomy" id="1888195"/>
    <lineage>
        <taxon>Bacteria</taxon>
        <taxon>Bacillati</taxon>
        <taxon>Bacillota</taxon>
        <taxon>Bacilli</taxon>
        <taxon>Lactobacillales</taxon>
        <taxon>Streptococcaceae</taxon>
        <taxon>Streptococcus</taxon>
    </lineage>
</organism>
<sequence length="365" mass="41745">MKIKKEYISARNIENNIELSNLQTGQKIIVNEYTYNVILKMVEGSFHYEGADASEINLILNYLQEINLVESDLNYNLPPVIKSEILSSNVNNNTNIIFIGVPYDAGSTGTTGSKIAPEYFRKYFSGVSNSYNNLFMENCDYQYKSNILGRVIDIGDILYLPGESIMDFQDRVKDVISLNSSSKILVMGGDHSISCSIVESLSTDSKQNIVFVKFDAHYDCSGTFRKLPLNHHNYIEKIREFEGINEIIHVGVREPKLPFYNICDDKVFNEYDDFKGYFSRGEVKNIYISIDIDVLEPLRNPGTTYQVPEGFEIDDLLKYLKLLKKHNIVGADIVEYNPLLDKNNVSLYNVKKIFEKLVEIMECSQ</sequence>
<protein>
    <recommendedName>
        <fullName evidence="7">Agmatinase</fullName>
    </recommendedName>
</protein>
<evidence type="ECO:0000313" key="5">
    <source>
        <dbReference type="EMBL" id="GGE23639.1"/>
    </source>
</evidence>
<dbReference type="Proteomes" id="UP000660801">
    <property type="component" value="Unassembled WGS sequence"/>
</dbReference>
<evidence type="ECO:0008006" key="7">
    <source>
        <dbReference type="Google" id="ProtNLM"/>
    </source>
</evidence>
<dbReference type="InterPro" id="IPR006035">
    <property type="entry name" value="Ureohydrolase"/>
</dbReference>
<reference evidence="5" key="2">
    <citation type="submission" date="2020-09" db="EMBL/GenBank/DDBJ databases">
        <authorList>
            <person name="Sun Q."/>
            <person name="Zhou Y."/>
        </authorList>
    </citation>
    <scope>NUCLEOTIDE SEQUENCE</scope>
    <source>
        <strain evidence="5">CGMCC 1.15533</strain>
    </source>
</reference>
<evidence type="ECO:0000256" key="1">
    <source>
        <dbReference type="ARBA" id="ARBA00009227"/>
    </source>
</evidence>
<evidence type="ECO:0000256" key="4">
    <source>
        <dbReference type="RuleBase" id="RU003684"/>
    </source>
</evidence>
<comment type="similarity">
    <text evidence="1">Belongs to the arginase family. Agmatinase subfamily.</text>
</comment>
<dbReference type="PROSITE" id="PS01053">
    <property type="entry name" value="ARGINASE_1"/>
    <property type="match status" value="1"/>
</dbReference>
<dbReference type="GO" id="GO:0046872">
    <property type="term" value="F:metal ion binding"/>
    <property type="evidence" value="ECO:0007669"/>
    <property type="project" value="UniProtKB-KW"/>
</dbReference>
<dbReference type="RefSeq" id="WP_068990242.1">
    <property type="nucleotide sequence ID" value="NZ_BMJN01000001.1"/>
</dbReference>
<evidence type="ECO:0000256" key="3">
    <source>
        <dbReference type="ARBA" id="ARBA00022801"/>
    </source>
</evidence>
<dbReference type="PANTHER" id="PTHR11358">
    <property type="entry name" value="ARGINASE/AGMATINASE"/>
    <property type="match status" value="1"/>
</dbReference>
<name>A0A917A2H2_9STRE</name>
<comment type="caution">
    <text evidence="5">The sequence shown here is derived from an EMBL/GenBank/DDBJ whole genome shotgun (WGS) entry which is preliminary data.</text>
</comment>
<keyword evidence="3 4" id="KW-0378">Hydrolase</keyword>
<keyword evidence="6" id="KW-1185">Reference proteome</keyword>
<dbReference type="InterPro" id="IPR020855">
    <property type="entry name" value="Ureohydrolase_Mn_BS"/>
</dbReference>
<dbReference type="GO" id="GO:0008783">
    <property type="term" value="F:agmatinase activity"/>
    <property type="evidence" value="ECO:0007669"/>
    <property type="project" value="TreeGrafter"/>
</dbReference>
<gene>
    <name evidence="5" type="ORF">GCM10011510_00880</name>
</gene>
<evidence type="ECO:0000313" key="6">
    <source>
        <dbReference type="Proteomes" id="UP000660801"/>
    </source>
</evidence>
<dbReference type="Pfam" id="PF00491">
    <property type="entry name" value="Arginase"/>
    <property type="match status" value="1"/>
</dbReference>
<dbReference type="EMBL" id="BMJN01000001">
    <property type="protein sequence ID" value="GGE23639.1"/>
    <property type="molecule type" value="Genomic_DNA"/>
</dbReference>
<evidence type="ECO:0000256" key="2">
    <source>
        <dbReference type="ARBA" id="ARBA00022723"/>
    </source>
</evidence>
<dbReference type="PANTHER" id="PTHR11358:SF26">
    <property type="entry name" value="GUANIDINO ACID HYDROLASE, MITOCHONDRIAL"/>
    <property type="match status" value="1"/>
</dbReference>
<reference evidence="5" key="1">
    <citation type="journal article" date="2014" name="Int. J. Syst. Evol. Microbiol.">
        <title>Complete genome sequence of Corynebacterium casei LMG S-19264T (=DSM 44701T), isolated from a smear-ripened cheese.</title>
        <authorList>
            <consortium name="US DOE Joint Genome Institute (JGI-PGF)"/>
            <person name="Walter F."/>
            <person name="Albersmeier A."/>
            <person name="Kalinowski J."/>
            <person name="Ruckert C."/>
        </authorList>
    </citation>
    <scope>NUCLEOTIDE SEQUENCE</scope>
    <source>
        <strain evidence="5">CGMCC 1.15533</strain>
    </source>
</reference>
<dbReference type="SUPFAM" id="SSF52768">
    <property type="entry name" value="Arginase/deacetylase"/>
    <property type="match status" value="1"/>
</dbReference>